<evidence type="ECO:0000256" key="1">
    <source>
        <dbReference type="SAM" id="Phobius"/>
    </source>
</evidence>
<keyword evidence="1" id="KW-0472">Membrane</keyword>
<proteinExistence type="predicted"/>
<feature type="transmembrane region" description="Helical" evidence="1">
    <location>
        <begin position="20"/>
        <end position="40"/>
    </location>
</feature>
<accession>A0A1A9RQM9</accession>
<evidence type="ECO:0008006" key="4">
    <source>
        <dbReference type="Google" id="ProtNLM"/>
    </source>
</evidence>
<dbReference type="Proteomes" id="UP000078103">
    <property type="component" value="Unassembled WGS sequence"/>
</dbReference>
<organism evidence="2 3">
    <name type="scientific">Eikenella corrodens</name>
    <dbReference type="NCBI Taxonomy" id="539"/>
    <lineage>
        <taxon>Bacteria</taxon>
        <taxon>Pseudomonadati</taxon>
        <taxon>Pseudomonadota</taxon>
        <taxon>Betaproteobacteria</taxon>
        <taxon>Neisseriales</taxon>
        <taxon>Neisseriaceae</taxon>
        <taxon>Eikenella</taxon>
    </lineage>
</organism>
<name>A0A1A9RQM9_EIKCO</name>
<comment type="caution">
    <text evidence="2">The sequence shown here is derived from an EMBL/GenBank/DDBJ whole genome shotgun (WGS) entry which is preliminary data.</text>
</comment>
<dbReference type="AlphaFoldDB" id="A0A1A9RQM9"/>
<evidence type="ECO:0000313" key="3">
    <source>
        <dbReference type="Proteomes" id="UP000078103"/>
    </source>
</evidence>
<keyword evidence="1" id="KW-0812">Transmembrane</keyword>
<reference evidence="3" key="1">
    <citation type="submission" date="2016-05" db="EMBL/GenBank/DDBJ databases">
        <title>Draft genome of Corynebacterium afermentans subsp. afermentans LCDC 88199T.</title>
        <authorList>
            <person name="Bernier A.-M."/>
            <person name="Bernard K."/>
        </authorList>
    </citation>
    <scope>NUCLEOTIDE SEQUENCE [LARGE SCALE GENOMIC DNA]</scope>
    <source>
        <strain evidence="3">NML120819</strain>
    </source>
</reference>
<gene>
    <name evidence="2" type="ORF">A7P89_05895</name>
</gene>
<evidence type="ECO:0000313" key="2">
    <source>
        <dbReference type="EMBL" id="OAM22311.1"/>
    </source>
</evidence>
<keyword evidence="1" id="KW-1133">Transmembrane helix</keyword>
<dbReference type="EMBL" id="LXSH01000017">
    <property type="protein sequence ID" value="OAM22311.1"/>
    <property type="molecule type" value="Genomic_DNA"/>
</dbReference>
<sequence>MARIKKSPILKPQLMQGSTLLEVLISVFIMAFGIMALMLAQLKSVGNVREAEMQTRVAQAVQNLSAGMLSNPDVITNLGSASNINAKLQYSNYKTSSWVNVDSNPPSANMICGSGSANSTVKNNEFTTCIINAFVNELKIALPNASNIAYKIDSTSGATPTTTISVKWSETNDTAPGANSDNYDFQYSAVVGD</sequence>
<protein>
    <recommendedName>
        <fullName evidence="4">Type IV pilus modification protein PilV</fullName>
    </recommendedName>
</protein>
<dbReference type="RefSeq" id="WP_064105749.1">
    <property type="nucleotide sequence ID" value="NZ_LXSH01000017.1"/>
</dbReference>